<gene>
    <name evidence="1" type="ORF">L195_g046420</name>
</gene>
<protein>
    <submittedName>
        <fullName evidence="1">Uncharacterized protein</fullName>
    </submittedName>
</protein>
<name>A0A2K3MHN3_TRIPR</name>
<proteinExistence type="predicted"/>
<reference evidence="1 2" key="1">
    <citation type="journal article" date="2014" name="Am. J. Bot.">
        <title>Genome assembly and annotation for red clover (Trifolium pratense; Fabaceae).</title>
        <authorList>
            <person name="Istvanek J."/>
            <person name="Jaros M."/>
            <person name="Krenek A."/>
            <person name="Repkova J."/>
        </authorList>
    </citation>
    <scope>NUCLEOTIDE SEQUENCE [LARGE SCALE GENOMIC DNA]</scope>
    <source>
        <strain evidence="2">cv. Tatra</strain>
        <tissue evidence="1">Young leaves</tissue>
    </source>
</reference>
<evidence type="ECO:0000313" key="1">
    <source>
        <dbReference type="EMBL" id="PNX90297.1"/>
    </source>
</evidence>
<reference evidence="1 2" key="2">
    <citation type="journal article" date="2017" name="Front. Plant Sci.">
        <title>Gene Classification and Mining of Molecular Markers Useful in Red Clover (Trifolium pratense) Breeding.</title>
        <authorList>
            <person name="Istvanek J."/>
            <person name="Dluhosova J."/>
            <person name="Dluhos P."/>
            <person name="Patkova L."/>
            <person name="Nedelnik J."/>
            <person name="Repkova J."/>
        </authorList>
    </citation>
    <scope>NUCLEOTIDE SEQUENCE [LARGE SCALE GENOMIC DNA]</scope>
    <source>
        <strain evidence="2">cv. Tatra</strain>
        <tissue evidence="1">Young leaves</tissue>
    </source>
</reference>
<dbReference type="EMBL" id="ASHM01062386">
    <property type="protein sequence ID" value="PNX90297.1"/>
    <property type="molecule type" value="Genomic_DNA"/>
</dbReference>
<organism evidence="1 2">
    <name type="scientific">Trifolium pratense</name>
    <name type="common">Red clover</name>
    <dbReference type="NCBI Taxonomy" id="57577"/>
    <lineage>
        <taxon>Eukaryota</taxon>
        <taxon>Viridiplantae</taxon>
        <taxon>Streptophyta</taxon>
        <taxon>Embryophyta</taxon>
        <taxon>Tracheophyta</taxon>
        <taxon>Spermatophyta</taxon>
        <taxon>Magnoliopsida</taxon>
        <taxon>eudicotyledons</taxon>
        <taxon>Gunneridae</taxon>
        <taxon>Pentapetalae</taxon>
        <taxon>rosids</taxon>
        <taxon>fabids</taxon>
        <taxon>Fabales</taxon>
        <taxon>Fabaceae</taxon>
        <taxon>Papilionoideae</taxon>
        <taxon>50 kb inversion clade</taxon>
        <taxon>NPAAA clade</taxon>
        <taxon>Hologalegina</taxon>
        <taxon>IRL clade</taxon>
        <taxon>Trifolieae</taxon>
        <taxon>Trifolium</taxon>
    </lineage>
</organism>
<accession>A0A2K3MHN3</accession>
<dbReference type="Proteomes" id="UP000236291">
    <property type="component" value="Unassembled WGS sequence"/>
</dbReference>
<evidence type="ECO:0000313" key="2">
    <source>
        <dbReference type="Proteomes" id="UP000236291"/>
    </source>
</evidence>
<sequence length="93" mass="10287">MSWRLWSVGGYGEEALLREKELLEEIILVVGDVHLRDQVSDRWVWHNDRSGSFSVKDAYKVIVSNRRDLGSVLTVVGGVDSGGSLGICGDLNL</sequence>
<dbReference type="AlphaFoldDB" id="A0A2K3MHN3"/>
<comment type="caution">
    <text evidence="1">The sequence shown here is derived from an EMBL/GenBank/DDBJ whole genome shotgun (WGS) entry which is preliminary data.</text>
</comment>